<dbReference type="Proteomes" id="UP001235303">
    <property type="component" value="Unassembled WGS sequence"/>
</dbReference>
<accession>A0ABT7ANN4</accession>
<keyword evidence="3" id="KW-1185">Reference proteome</keyword>
<gene>
    <name evidence="2" type="ORF">PMG71_03600</name>
</gene>
<feature type="signal peptide" evidence="1">
    <location>
        <begin position="1"/>
        <end position="28"/>
    </location>
</feature>
<evidence type="ECO:0000256" key="1">
    <source>
        <dbReference type="SAM" id="SignalP"/>
    </source>
</evidence>
<feature type="chain" id="PRO_5046705262" evidence="1">
    <location>
        <begin position="29"/>
        <end position="54"/>
    </location>
</feature>
<name>A0ABT7ANN4_9CYAN</name>
<keyword evidence="1" id="KW-0732">Signal</keyword>
<proteinExistence type="predicted"/>
<protein>
    <submittedName>
        <fullName evidence="2">Uncharacterized protein</fullName>
    </submittedName>
</protein>
<dbReference type="EMBL" id="JAQOSP010000024">
    <property type="protein sequence ID" value="MDJ1168508.1"/>
    <property type="molecule type" value="Genomic_DNA"/>
</dbReference>
<dbReference type="RefSeq" id="WP_283752272.1">
    <property type="nucleotide sequence ID" value="NZ_JAQOSP010000024.1"/>
</dbReference>
<evidence type="ECO:0000313" key="3">
    <source>
        <dbReference type="Proteomes" id="UP001235303"/>
    </source>
</evidence>
<comment type="caution">
    <text evidence="2">The sequence shown here is derived from an EMBL/GenBank/DDBJ whole genome shotgun (WGS) entry which is preliminary data.</text>
</comment>
<reference evidence="2 3" key="1">
    <citation type="submission" date="2023-01" db="EMBL/GenBank/DDBJ databases">
        <title>Novel diversity within Roseofilum (Cyanobacteria; Desertifilaceae) from marine benthic mats with descriptions of four novel species.</title>
        <authorList>
            <person name="Wang Y."/>
            <person name="Berthold D.E."/>
            <person name="Hu J."/>
            <person name="Lefler F.W."/>
            <person name="Laughinghouse H.D. IV."/>
        </authorList>
    </citation>
    <scope>NUCLEOTIDE SEQUENCE [LARGE SCALE GENOMIC DNA]</scope>
    <source>
        <strain evidence="2 3">BLCC-M154</strain>
    </source>
</reference>
<organism evidence="2 3">
    <name type="scientific">Roseofilum acuticapitatum BLCC-M154</name>
    <dbReference type="NCBI Taxonomy" id="3022444"/>
    <lineage>
        <taxon>Bacteria</taxon>
        <taxon>Bacillati</taxon>
        <taxon>Cyanobacteriota</taxon>
        <taxon>Cyanophyceae</taxon>
        <taxon>Desertifilales</taxon>
        <taxon>Desertifilaceae</taxon>
        <taxon>Roseofilum</taxon>
        <taxon>Roseofilum acuticapitatum</taxon>
    </lineage>
</organism>
<sequence>MLTRLKTLSSLCVLVSVGVLTLGSKANAQFNADPNPTMNPDKSLQFLHLLPHSS</sequence>
<evidence type="ECO:0000313" key="2">
    <source>
        <dbReference type="EMBL" id="MDJ1168508.1"/>
    </source>
</evidence>